<reference evidence="9 10" key="1">
    <citation type="submission" date="2017-08" db="EMBL/GenBank/DDBJ databases">
        <title>Lysobacter sylvestris genome.</title>
        <authorList>
            <person name="Zhang D.-C."/>
            <person name="Albuquerque L."/>
            <person name="Franca L."/>
            <person name="Froufe H.J.C."/>
            <person name="Barroso C."/>
            <person name="Egas C."/>
            <person name="Da Costa M."/>
            <person name="Margesin R."/>
        </authorList>
    </citation>
    <scope>NUCLEOTIDE SEQUENCE [LARGE SCALE GENOMIC DNA]</scope>
    <source>
        <strain evidence="9 10">AM20-91</strain>
    </source>
</reference>
<keyword evidence="4 7" id="KW-0472">Membrane</keyword>
<keyword evidence="3 7" id="KW-1133">Transmembrane helix</keyword>
<organism evidence="9 10">
    <name type="scientific">Solilutibacter silvestris</name>
    <dbReference type="NCBI Taxonomy" id="1645665"/>
    <lineage>
        <taxon>Bacteria</taxon>
        <taxon>Pseudomonadati</taxon>
        <taxon>Pseudomonadota</taxon>
        <taxon>Gammaproteobacteria</taxon>
        <taxon>Lysobacterales</taxon>
        <taxon>Lysobacteraceae</taxon>
        <taxon>Solilutibacter</taxon>
    </lineage>
</organism>
<dbReference type="GO" id="GO:0005886">
    <property type="term" value="C:plasma membrane"/>
    <property type="evidence" value="ECO:0007669"/>
    <property type="project" value="UniProtKB-UniRule"/>
</dbReference>
<keyword evidence="7" id="KW-0997">Cell inner membrane</keyword>
<protein>
    <recommendedName>
        <fullName evidence="7">Endolytic murein transglycosylase</fullName>
        <ecNumber evidence="7">4.2.2.29</ecNumber>
    </recommendedName>
    <alternativeName>
        <fullName evidence="7">Peptidoglycan lytic transglycosylase</fullName>
    </alternativeName>
    <alternativeName>
        <fullName evidence="7">Peptidoglycan polymerization terminase</fullName>
    </alternativeName>
</protein>
<evidence type="ECO:0000256" key="6">
    <source>
        <dbReference type="ARBA" id="ARBA00023316"/>
    </source>
</evidence>
<evidence type="ECO:0000313" key="10">
    <source>
        <dbReference type="Proteomes" id="UP000236220"/>
    </source>
</evidence>
<dbReference type="PANTHER" id="PTHR30518">
    <property type="entry name" value="ENDOLYTIC MUREIN TRANSGLYCOSYLASE"/>
    <property type="match status" value="1"/>
</dbReference>
<dbReference type="EC" id="4.2.2.29" evidence="7"/>
<dbReference type="Gene3D" id="3.30.160.60">
    <property type="entry name" value="Classic Zinc Finger"/>
    <property type="match status" value="1"/>
</dbReference>
<dbReference type="InterPro" id="IPR003770">
    <property type="entry name" value="MLTG-like"/>
</dbReference>
<feature type="compositionally biased region" description="Low complexity" evidence="8">
    <location>
        <begin position="355"/>
        <end position="377"/>
    </location>
</feature>
<feature type="site" description="Important for catalytic activity" evidence="7">
    <location>
        <position position="225"/>
    </location>
</feature>
<proteinExistence type="inferred from homology"/>
<dbReference type="CDD" id="cd08010">
    <property type="entry name" value="MltG_like"/>
    <property type="match status" value="1"/>
</dbReference>
<evidence type="ECO:0000256" key="3">
    <source>
        <dbReference type="ARBA" id="ARBA00022989"/>
    </source>
</evidence>
<evidence type="ECO:0000256" key="5">
    <source>
        <dbReference type="ARBA" id="ARBA00023239"/>
    </source>
</evidence>
<feature type="region of interest" description="Disordered" evidence="8">
    <location>
        <begin position="351"/>
        <end position="377"/>
    </location>
</feature>
<keyword evidence="6 7" id="KW-0961">Cell wall biogenesis/degradation</keyword>
<evidence type="ECO:0000256" key="4">
    <source>
        <dbReference type="ARBA" id="ARBA00023136"/>
    </source>
</evidence>
<sequence length="377" mass="40660">MRAPKKKRGFKGLFLVLLLALAAAGYLAWRHYTVFVGQPFSGLRDDQRISVGKGNALPQVLRRLRAAGVTEGFDIEWQVLARQLDAAGKLQVGEYALKNGMTPGELLRNIRDGKVVSYRFTLIDGWNIRDLRKALAKAEPLTHTIDAMTDAQLMAALGHGGQHPEGRFLPETYLYNTGDSDLGVLKQAYAAMDKVLASEWASRAQGLPFKTPDDALTLASIVEKETGNPDDRAKIAGVFVRRLAAGMRLETDPTVIYGMGTSYAGNIRKKDMQTDTPYNTYLRVGLPPTPISMPGKAALQSVMHPAPGDAIYFVSSGDGSGHSLFATTFTEHQANVNTYLARYRAGQAKGPLVGTTTSTDDATVQTPAPAPAGAAKP</sequence>
<comment type="function">
    <text evidence="7">Functions as a peptidoglycan terminase that cleaves nascent peptidoglycan strands endolytically to terminate their elongation.</text>
</comment>
<accession>A0A2K1PZP3</accession>
<dbReference type="NCBIfam" id="TIGR00247">
    <property type="entry name" value="endolytic transglycosylase MltG"/>
    <property type="match status" value="1"/>
</dbReference>
<evidence type="ECO:0000256" key="1">
    <source>
        <dbReference type="ARBA" id="ARBA00022475"/>
    </source>
</evidence>
<dbReference type="Gene3D" id="3.30.1490.480">
    <property type="entry name" value="Endolytic murein transglycosylase"/>
    <property type="match status" value="1"/>
</dbReference>
<comment type="catalytic activity">
    <reaction evidence="7">
        <text>a peptidoglycan chain = a peptidoglycan chain with N-acetyl-1,6-anhydromuramyl-[peptide] at the reducing end + a peptidoglycan chain with N-acetylglucosamine at the non-reducing end.</text>
        <dbReference type="EC" id="4.2.2.29"/>
    </reaction>
</comment>
<evidence type="ECO:0000313" key="9">
    <source>
        <dbReference type="EMBL" id="PNS08261.1"/>
    </source>
</evidence>
<dbReference type="GO" id="GO:0009252">
    <property type="term" value="P:peptidoglycan biosynthetic process"/>
    <property type="evidence" value="ECO:0007669"/>
    <property type="project" value="UniProtKB-UniRule"/>
</dbReference>
<keyword evidence="5 7" id="KW-0456">Lyase</keyword>
<dbReference type="RefSeq" id="WP_103075865.1">
    <property type="nucleotide sequence ID" value="NZ_NPZB01000002.1"/>
</dbReference>
<dbReference type="GO" id="GO:0008932">
    <property type="term" value="F:lytic endotransglycosylase activity"/>
    <property type="evidence" value="ECO:0007669"/>
    <property type="project" value="UniProtKB-UniRule"/>
</dbReference>
<dbReference type="AlphaFoldDB" id="A0A2K1PZP3"/>
<keyword evidence="1 7" id="KW-1003">Cell membrane</keyword>
<dbReference type="HAMAP" id="MF_02065">
    <property type="entry name" value="MltG"/>
    <property type="match status" value="1"/>
</dbReference>
<dbReference type="PANTHER" id="PTHR30518:SF2">
    <property type="entry name" value="ENDOLYTIC MUREIN TRANSGLYCOSYLASE"/>
    <property type="match status" value="1"/>
</dbReference>
<evidence type="ECO:0000256" key="2">
    <source>
        <dbReference type="ARBA" id="ARBA00022692"/>
    </source>
</evidence>
<keyword evidence="10" id="KW-1185">Reference proteome</keyword>
<comment type="similarity">
    <text evidence="7">Belongs to the transglycosylase MltG family.</text>
</comment>
<dbReference type="EMBL" id="NPZB01000002">
    <property type="protein sequence ID" value="PNS08261.1"/>
    <property type="molecule type" value="Genomic_DNA"/>
</dbReference>
<evidence type="ECO:0000256" key="8">
    <source>
        <dbReference type="SAM" id="MobiDB-lite"/>
    </source>
</evidence>
<dbReference type="OrthoDB" id="9814591at2"/>
<dbReference type="Proteomes" id="UP000236220">
    <property type="component" value="Unassembled WGS sequence"/>
</dbReference>
<keyword evidence="2 7" id="KW-0812">Transmembrane</keyword>
<name>A0A2K1PZP3_9GAMM</name>
<dbReference type="GO" id="GO:0071555">
    <property type="term" value="P:cell wall organization"/>
    <property type="evidence" value="ECO:0007669"/>
    <property type="project" value="UniProtKB-KW"/>
</dbReference>
<comment type="caution">
    <text evidence="9">The sequence shown here is derived from an EMBL/GenBank/DDBJ whole genome shotgun (WGS) entry which is preliminary data.</text>
</comment>
<evidence type="ECO:0000256" key="7">
    <source>
        <dbReference type="HAMAP-Rule" id="MF_02065"/>
    </source>
</evidence>
<gene>
    <name evidence="7" type="primary">mltG</name>
    <name evidence="9" type="ORF">Lysil_2437</name>
</gene>
<dbReference type="Pfam" id="PF02618">
    <property type="entry name" value="YceG"/>
    <property type="match status" value="1"/>
</dbReference>